<dbReference type="Proteomes" id="UP000006381">
    <property type="component" value="Chromosome"/>
</dbReference>
<name>Q5FKZ8_LACAC</name>
<proteinExistence type="predicted"/>
<dbReference type="OrthoDB" id="9951787at2"/>
<dbReference type="eggNOG" id="ENOG50318FD">
    <property type="taxonomic scope" value="Bacteria"/>
</dbReference>
<gene>
    <name evidence="1" type="ordered locus">LBA0759</name>
</gene>
<evidence type="ECO:0000313" key="2">
    <source>
        <dbReference type="Proteomes" id="UP000006381"/>
    </source>
</evidence>
<dbReference type="EMBL" id="CP000033">
    <property type="protein sequence ID" value="AAV42626.1"/>
    <property type="molecule type" value="Genomic_DNA"/>
</dbReference>
<dbReference type="PATRIC" id="fig|272621.13.peg.723"/>
<dbReference type="RefSeq" id="WP_003546721.1">
    <property type="nucleotide sequence ID" value="NC_006814.3"/>
</dbReference>
<dbReference type="BioCyc" id="LACI272621:G1G49-776-MONOMER"/>
<keyword evidence="2" id="KW-1185">Reference proteome</keyword>
<dbReference type="GeneID" id="93290118"/>
<dbReference type="HOGENOM" id="CLU_2683291_0_0_9"/>
<dbReference type="STRING" id="272621.LBA0759"/>
<evidence type="ECO:0000313" key="1">
    <source>
        <dbReference type="EMBL" id="AAV42626.1"/>
    </source>
</evidence>
<reference evidence="1 2" key="1">
    <citation type="journal article" date="2005" name="Proc. Natl. Acad. Sci. U.S.A.">
        <title>Complete genome sequence of the probiotic lactic acid bacterium Lactobacillus acidophilus NCFM.</title>
        <authorList>
            <person name="Altermann E."/>
            <person name="Russell W.M."/>
            <person name="Azcarate-Peril M.A."/>
            <person name="Barrangou R."/>
            <person name="Buck B.L."/>
            <person name="McAuliffe O."/>
            <person name="Souther N."/>
            <person name="Dobson A."/>
            <person name="Duong T."/>
            <person name="Callanan M."/>
            <person name="Lick S."/>
            <person name="Hamrick A."/>
            <person name="Cano R."/>
            <person name="Klaenhammer T.R."/>
        </authorList>
    </citation>
    <scope>NUCLEOTIDE SEQUENCE [LARGE SCALE GENOMIC DNA]</scope>
    <source>
        <strain evidence="2">ATCC 700396 / NCK56 / N2 / NCFM</strain>
    </source>
</reference>
<dbReference type="AlphaFoldDB" id="Q5FKZ8"/>
<protein>
    <submittedName>
        <fullName evidence="1">Uncharacterized protein</fullName>
    </submittedName>
</protein>
<accession>Q5FKZ8</accession>
<dbReference type="KEGG" id="lac:LBA0759"/>
<organism evidence="2">
    <name type="scientific">Lactobacillus acidophilus (strain ATCC 700396 / NCK56 / N2 / NCFM)</name>
    <dbReference type="NCBI Taxonomy" id="272621"/>
    <lineage>
        <taxon>Bacteria</taxon>
        <taxon>Bacillati</taxon>
        <taxon>Bacillota</taxon>
        <taxon>Bacilli</taxon>
        <taxon>Lactobacillales</taxon>
        <taxon>Lactobacillaceae</taxon>
        <taxon>Lactobacillus</taxon>
    </lineage>
</organism>
<sequence length="74" mass="8588">MNNEIKLHQALYEMKAVAEQLYPLYKALTDEIEQLTEDDPNDPITTKKTLKYLSEDVFDLGTRLIDNAKSIEKE</sequence>